<dbReference type="AlphaFoldDB" id="A0A0H1QYP6"/>
<dbReference type="EMBL" id="JXOJ01000004">
    <property type="protein sequence ID" value="KLK87746.1"/>
    <property type="molecule type" value="Genomic_DNA"/>
</dbReference>
<gene>
    <name evidence="1" type="ORF">SZ63_08990</name>
</gene>
<name>A0A0H1QYP6_9EURY</name>
<dbReference type="PATRIC" id="fig|1550566.3.peg.1955"/>
<proteinExistence type="predicted"/>
<organism evidence="1 2">
    <name type="scientific">Methanoculleus sediminis</name>
    <dbReference type="NCBI Taxonomy" id="1550566"/>
    <lineage>
        <taxon>Archaea</taxon>
        <taxon>Methanobacteriati</taxon>
        <taxon>Methanobacteriota</taxon>
        <taxon>Stenosarchaea group</taxon>
        <taxon>Methanomicrobia</taxon>
        <taxon>Methanomicrobiales</taxon>
        <taxon>Methanomicrobiaceae</taxon>
        <taxon>Methanoculleus</taxon>
    </lineage>
</organism>
<evidence type="ECO:0000313" key="1">
    <source>
        <dbReference type="EMBL" id="KLK87746.1"/>
    </source>
</evidence>
<protein>
    <submittedName>
        <fullName evidence="1">Cyclase</fullName>
    </submittedName>
</protein>
<dbReference type="RefSeq" id="WP_048184423.1">
    <property type="nucleotide sequence ID" value="NZ_JXOJ01000004.1"/>
</dbReference>
<dbReference type="PANTHER" id="PTHR31118:SF32">
    <property type="entry name" value="KYNURENINE FORMAMIDASE"/>
    <property type="match status" value="1"/>
</dbReference>
<dbReference type="SUPFAM" id="SSF102198">
    <property type="entry name" value="Putative cyclase"/>
    <property type="match status" value="1"/>
</dbReference>
<dbReference type="InterPro" id="IPR007325">
    <property type="entry name" value="KFase/CYL"/>
</dbReference>
<dbReference type="PANTHER" id="PTHR31118">
    <property type="entry name" value="CYCLASE-LIKE PROTEIN 2"/>
    <property type="match status" value="1"/>
</dbReference>
<dbReference type="GO" id="GO:0019441">
    <property type="term" value="P:L-tryptophan catabolic process to kynurenine"/>
    <property type="evidence" value="ECO:0007669"/>
    <property type="project" value="InterPro"/>
</dbReference>
<dbReference type="OrthoDB" id="9014at2157"/>
<sequence>MLIPISYPLNRAAPLYPGTEPLTITRTSSFEGGDAEEKSRISFSSHAGTHIDLPRHFCPGGGSVRSLLAPEAVFEPARCIALPKTGAEPIRIYDLLPHLDAIRTSRALFIRTGSGRLRESDPDAYAREHPWVHHEVPGFLRMENPALRLFGIDTISIAVPAEPEEGAEAHCAFLCGSPHIFLLEDVDLSYGRLLEEPWTLRVYPTVFDDLEGVPAVALAEFG</sequence>
<reference evidence="1 2" key="1">
    <citation type="journal article" date="2015" name="Int. J. Syst. Evol. Microbiol.">
        <title>Methanoculleus sediminis sp. nov., a methanogen from sediments near a submarine mud volcano.</title>
        <authorList>
            <person name="Chen S.C."/>
            <person name="Chen M.F."/>
            <person name="Lai M.C."/>
            <person name="Weng C.Y."/>
            <person name="Wu S.Y."/>
            <person name="Lin S."/>
            <person name="Yang T.F."/>
            <person name="Chen P.C."/>
        </authorList>
    </citation>
    <scope>NUCLEOTIDE SEQUENCE [LARGE SCALE GENOMIC DNA]</scope>
    <source>
        <strain evidence="1 2">S3Fa</strain>
    </source>
</reference>
<dbReference type="STRING" id="1550566.SZ63_08990"/>
<evidence type="ECO:0000313" key="2">
    <source>
        <dbReference type="Proteomes" id="UP000035301"/>
    </source>
</evidence>
<accession>A0A0H1QYP6</accession>
<dbReference type="Pfam" id="PF04199">
    <property type="entry name" value="Cyclase"/>
    <property type="match status" value="1"/>
</dbReference>
<dbReference type="Proteomes" id="UP000035301">
    <property type="component" value="Unassembled WGS sequence"/>
</dbReference>
<keyword evidence="2" id="KW-1185">Reference proteome</keyword>
<comment type="caution">
    <text evidence="1">The sequence shown here is derived from an EMBL/GenBank/DDBJ whole genome shotgun (WGS) entry which is preliminary data.</text>
</comment>
<dbReference type="GO" id="GO:0004061">
    <property type="term" value="F:arylformamidase activity"/>
    <property type="evidence" value="ECO:0007669"/>
    <property type="project" value="InterPro"/>
</dbReference>
<dbReference type="Gene3D" id="3.50.30.50">
    <property type="entry name" value="Putative cyclase"/>
    <property type="match status" value="1"/>
</dbReference>
<dbReference type="InterPro" id="IPR037175">
    <property type="entry name" value="KFase_sf"/>
</dbReference>